<dbReference type="Proteomes" id="UP000054937">
    <property type="component" value="Unassembled WGS sequence"/>
</dbReference>
<evidence type="ECO:0000256" key="1">
    <source>
        <dbReference type="SAM" id="Phobius"/>
    </source>
</evidence>
<dbReference type="EMBL" id="LDAU01000182">
    <property type="protein sequence ID" value="KRX00714.1"/>
    <property type="molecule type" value="Genomic_DNA"/>
</dbReference>
<keyword evidence="1" id="KW-0472">Membrane</keyword>
<evidence type="ECO:0000313" key="3">
    <source>
        <dbReference type="Proteomes" id="UP000054937"/>
    </source>
</evidence>
<evidence type="ECO:0000313" key="2">
    <source>
        <dbReference type="EMBL" id="KRX00714.1"/>
    </source>
</evidence>
<protein>
    <submittedName>
        <fullName evidence="2">Uncharacterized protein</fullName>
    </submittedName>
</protein>
<keyword evidence="1" id="KW-0812">Transmembrane</keyword>
<gene>
    <name evidence="2" type="ORF">PPERSA_02974</name>
</gene>
<organism evidence="2 3">
    <name type="scientific">Pseudocohnilembus persalinus</name>
    <name type="common">Ciliate</name>
    <dbReference type="NCBI Taxonomy" id="266149"/>
    <lineage>
        <taxon>Eukaryota</taxon>
        <taxon>Sar</taxon>
        <taxon>Alveolata</taxon>
        <taxon>Ciliophora</taxon>
        <taxon>Intramacronucleata</taxon>
        <taxon>Oligohymenophorea</taxon>
        <taxon>Scuticociliatia</taxon>
        <taxon>Philasterida</taxon>
        <taxon>Pseudocohnilembidae</taxon>
        <taxon>Pseudocohnilembus</taxon>
    </lineage>
</organism>
<proteinExistence type="predicted"/>
<sequence>MRDIATLNLKSKQAYYDSILQDTPQIYKIKALENYKFISFDFKFSNENVHSSIVLNASVDNKQTVSALEKNTIETAKNSGIKTDFLKNKDFTLVLSQDDAEGSFQGKEIHLVIYSFVSGFFTLEVNGYDNEIQPVYVDQIVAGQIMKGKNDYFLLKTPNLLKSDTKKHILVEINAFNFKNDLLIKKLQNEQQYTIQTPQNSEFQIQKKNNLISSQIEAVCEEEKEYCYFEIFIQNNDEKDHMGRYQMELKYVSPNGDDHDEIYLPQNKAFSDTIQANEYKDYFLKFDNSDASVESIELSITGSGLSFYTSPASKCVKVRPEDQRCKIKRGNHLNPIRYTKLADKTLVLAISVKANERATDFTIVAEIVKKIDEPNVLELTDAHSISQSLNNKTPFRVFNYYADLLDEEDLIINLKCPAFKCVMVVNTFSDEDIPNMEDPTTYRWISKNNFLRIPHTSKKGFIKKGLYTITVEGLDNMIDRLDSQNMSIPFNIMVSGSKSLKVVDFNEAFFDSIYAKKSQYYEIVVNPKQIKNVYLSRNILNDETVHSDLIFYIDNEIKQNESDYAYVFKGEDTATFEVTSKVLQKLCSKELNPEYCSLYLAVQNRGLKTIQYSLTIWEQEIGIELKDGLQYQYTLYDVDGYMNFYYVPTHNQYQTTFHLYSYFGLTNFTMKVFDNKHNLPVQEWPFPKDNYGILEGNHISNEIDYTSGVHHTHTLSLSAQQMNKLSKSSVILISVGFMAQDNQGTNLQKKGKDQFTIVVSTIFEQIHEGERSSFTLEEGERKYMFLNLRNIIKEKENISLQLTTLSGYASMAVAIRDDKNDRIPVIENNDFHTFSNYLSVPFSETEKILKLYNMSLATNPTLVIQIQAWERSGHFAFGLYTDHNTHLDILHGLPQEIHLQKQKQRVFRYYNYMDEDIQVRVARNFGLGFLGINSCIEWEDCIENQGEMTFLSGETGSLVEIKKGGSLWCKDCFYMIIIKSYDISDFHGFLYVLMDNDAIWLQEGRTILDNNDEKESNLYVISVPQNEDVDLNMMVYWGNPYVYVNYFYELDQAKYHSGPFKKGQNNQININIPAKQDIQDSYSKINFEDEEEKNDELYLTENSFYSNIIENQIYILVVNPDKSILASNYTIGFTAESEERFITDGHILPIVLKPLETKQFIYQYYDNQAQTIISINLENHHEINIEQLQVSCSVHEQETRLENKKNAQKKEVVLQLLARSREHLTYAMPKVQGDYNFVIKNPLNRIINLTMYINARDMTLVPLAHQITHYLIKDSINYYEFIIPKNGFLSIDFSHCMGIVHLGFSQNYQKFIDHKFDDETAQPSYPGNNYLDIVPVKQGNFYLAVMSDPDEDAFYKFKTHLYKNQEGIPHYKIDAGGDGYIMVDRSVNGQINLDFAPLQCSGCNRDEYDKSVVLYKVIYSTDLEFLNIMGKCELTKFFDHDYKDVDQNKLVSAYVLAKGQTSETQFSLGLNQNERIQHSFTVQDTSKDYYVTIKAILRNFPEADGDIEVTYNNVKVSSTMTFGETIEHEVLVVIGAILVLFSFSVVCLLCRRLFRKSNIRNNFQIQRNIELNREHVSILDNSQPSLNESGQGFRDMEIFQQESDRNEQDFTFSKKISRETGAKQFNKFEDEI</sequence>
<keyword evidence="1" id="KW-1133">Transmembrane helix</keyword>
<dbReference type="InParanoid" id="A0A0V0QES3"/>
<comment type="caution">
    <text evidence="2">The sequence shown here is derived from an EMBL/GenBank/DDBJ whole genome shotgun (WGS) entry which is preliminary data.</text>
</comment>
<dbReference type="OrthoDB" id="299308at2759"/>
<feature type="transmembrane region" description="Helical" evidence="1">
    <location>
        <begin position="1530"/>
        <end position="1550"/>
    </location>
</feature>
<keyword evidence="3" id="KW-1185">Reference proteome</keyword>
<name>A0A0V0QES3_PSEPJ</name>
<accession>A0A0V0QES3</accession>
<reference evidence="2 3" key="1">
    <citation type="journal article" date="2015" name="Sci. Rep.">
        <title>Genome of the facultative scuticociliatosis pathogen Pseudocohnilembus persalinus provides insight into its virulence through horizontal gene transfer.</title>
        <authorList>
            <person name="Xiong J."/>
            <person name="Wang G."/>
            <person name="Cheng J."/>
            <person name="Tian M."/>
            <person name="Pan X."/>
            <person name="Warren A."/>
            <person name="Jiang C."/>
            <person name="Yuan D."/>
            <person name="Miao W."/>
        </authorList>
    </citation>
    <scope>NUCLEOTIDE SEQUENCE [LARGE SCALE GENOMIC DNA]</scope>
    <source>
        <strain evidence="2">36N120E</strain>
    </source>
</reference>
<dbReference type="OMA" id="YIGNMLY"/>